<evidence type="ECO:0000313" key="1">
    <source>
        <dbReference type="EMBL" id="EAP86472.1"/>
    </source>
</evidence>
<dbReference type="Gene3D" id="2.60.40.1120">
    <property type="entry name" value="Carboxypeptidase-like, regulatory domain"/>
    <property type="match status" value="1"/>
</dbReference>
<protein>
    <recommendedName>
        <fullName evidence="3">Outer membrane protein</fullName>
    </recommendedName>
</protein>
<dbReference type="Proteomes" id="UP000002297">
    <property type="component" value="Chromosome"/>
</dbReference>
<dbReference type="InterPro" id="IPR008969">
    <property type="entry name" value="CarboxyPept-like_regulatory"/>
</dbReference>
<sequence>MKTNITPKLRIPYCYVAILFLFVINIGQAQDSFTTYKGEVVNEANNDPLVFATLSVEGTNISTVTNSDGLFTLKVPNTIKDARIVVMYLGFTPKTFLLSSFNKERTKIGLSEVTTQLNEVMVQTNKNAKAIVKKALSNKGENYMNSPKRMMAFYRETIKKRRRNVSLAEAVITVNKESYDSFKSDKIALFKSRKSTDYSKLDTIALKLQGGPLNALYVDVMKYPDYFLNYEDFDKYKFTFDEPTIINDELVYVINFKQTKAQEDDPLYFGTLYINSNTMALTNAIYNLNVENRAAASALFVRRKPSGANVYPTEAVYRVNYRQQNGKWYYGYSNVQIEFVIDWDNKLFNSKYTLQSEMAITDIIDNNSETIRNRDRFKQSAILVDETSGFTDPDFWGAFNVIEPDKSIESAIDKIQKQLRKLEKS</sequence>
<evidence type="ECO:0000313" key="2">
    <source>
        <dbReference type="Proteomes" id="UP000002297"/>
    </source>
</evidence>
<dbReference type="GeneID" id="89453852"/>
<accession>A3U9I6</accession>
<dbReference type="RefSeq" id="WP_013187857.1">
    <property type="nucleotide sequence ID" value="NC_014230.1"/>
</dbReference>
<dbReference type="OrthoDB" id="1413766at2"/>
<evidence type="ECO:0008006" key="3">
    <source>
        <dbReference type="Google" id="ProtNLM"/>
    </source>
</evidence>
<dbReference type="SUPFAM" id="SSF49464">
    <property type="entry name" value="Carboxypeptidase regulatory domain-like"/>
    <property type="match status" value="1"/>
</dbReference>
<dbReference type="KEGG" id="cat:CA2559_10568"/>
<dbReference type="HOGENOM" id="CLU_046816_0_0_10"/>
<dbReference type="Pfam" id="PF13715">
    <property type="entry name" value="CarbopepD_reg_2"/>
    <property type="match status" value="1"/>
</dbReference>
<reference evidence="1 2" key="1">
    <citation type="journal article" date="2010" name="J. Bacteriol.">
        <title>The complete genome sequence of Croceibacter atlanticus HTCC2559T.</title>
        <authorList>
            <person name="Oh H.M."/>
            <person name="Kang I."/>
            <person name="Ferriera S."/>
            <person name="Giovannoni S.J."/>
            <person name="Cho J.C."/>
        </authorList>
    </citation>
    <scope>NUCLEOTIDE SEQUENCE [LARGE SCALE GENOMIC DNA]</scope>
    <source>
        <strain evidence="2">ATCC BAA-628 / HTCC2559 / KCTC 12090</strain>
    </source>
</reference>
<keyword evidence="2" id="KW-1185">Reference proteome</keyword>
<organism evidence="1 2">
    <name type="scientific">Croceibacter atlanticus (strain ATCC BAA-628 / JCM 21780 / CIP 108009 / IAM 15332 / KCTC 12090 / HTCC2559)</name>
    <dbReference type="NCBI Taxonomy" id="216432"/>
    <lineage>
        <taxon>Bacteria</taxon>
        <taxon>Pseudomonadati</taxon>
        <taxon>Bacteroidota</taxon>
        <taxon>Flavobacteriia</taxon>
        <taxon>Flavobacteriales</taxon>
        <taxon>Flavobacteriaceae</taxon>
        <taxon>Croceibacter</taxon>
    </lineage>
</organism>
<dbReference type="eggNOG" id="COG1470">
    <property type="taxonomic scope" value="Bacteria"/>
</dbReference>
<name>A3U9I6_CROAH</name>
<dbReference type="STRING" id="216432.CA2559_10568"/>
<dbReference type="AlphaFoldDB" id="A3U9I6"/>
<proteinExistence type="predicted"/>
<dbReference type="EMBL" id="CP002046">
    <property type="protein sequence ID" value="EAP86472.1"/>
    <property type="molecule type" value="Genomic_DNA"/>
</dbReference>
<gene>
    <name evidence="1" type="ordered locus">CA2559_10568</name>
</gene>